<dbReference type="OrthoDB" id="49590at2157"/>
<dbReference type="GO" id="GO:0003924">
    <property type="term" value="F:GTPase activity"/>
    <property type="evidence" value="ECO:0007669"/>
    <property type="project" value="InterPro"/>
</dbReference>
<dbReference type="InterPro" id="IPR052705">
    <property type="entry name" value="Gliding_Motility_GTPase"/>
</dbReference>
<keyword evidence="2" id="KW-0342">GTP-binding</keyword>
<dbReference type="Pfam" id="PF00025">
    <property type="entry name" value="Arf"/>
    <property type="match status" value="1"/>
</dbReference>
<organism evidence="3 4">
    <name type="scientific">Methanofollis fontis</name>
    <dbReference type="NCBI Taxonomy" id="2052832"/>
    <lineage>
        <taxon>Archaea</taxon>
        <taxon>Methanobacteriati</taxon>
        <taxon>Methanobacteriota</taxon>
        <taxon>Stenosarchaea group</taxon>
        <taxon>Methanomicrobia</taxon>
        <taxon>Methanomicrobiales</taxon>
        <taxon>Methanomicrobiaceae</taxon>
        <taxon>Methanofollis</taxon>
    </lineage>
</organism>
<evidence type="ECO:0000313" key="4">
    <source>
        <dbReference type="Proteomes" id="UP000292580"/>
    </source>
</evidence>
<dbReference type="EMBL" id="PGCL01000007">
    <property type="protein sequence ID" value="TAJ43404.1"/>
    <property type="molecule type" value="Genomic_DNA"/>
</dbReference>
<reference evidence="3 4" key="1">
    <citation type="submission" date="2017-11" db="EMBL/GenBank/DDBJ databases">
        <title>Isolation and Characterization of Methanofollis Species from Methane Seep Offshore SW Taiwan.</title>
        <authorList>
            <person name="Teng N.-H."/>
            <person name="Lai M.-C."/>
            <person name="Chen S.-C."/>
        </authorList>
    </citation>
    <scope>NUCLEOTIDE SEQUENCE [LARGE SCALE GENOMIC DNA]</scope>
    <source>
        <strain evidence="3 4">FWC-SCC2</strain>
    </source>
</reference>
<name>A0A483CSH8_9EURY</name>
<dbReference type="InterPro" id="IPR027417">
    <property type="entry name" value="P-loop_NTPase"/>
</dbReference>
<gene>
    <name evidence="3" type="ORF">CUJ86_11125</name>
</gene>
<proteinExistence type="predicted"/>
<dbReference type="PANTHER" id="PTHR42708">
    <property type="entry name" value="ATP/GTP-BINDING PROTEIN-RELATED"/>
    <property type="match status" value="1"/>
</dbReference>
<dbReference type="RefSeq" id="WP_130647646.1">
    <property type="nucleotide sequence ID" value="NZ_PGCL01000007.1"/>
</dbReference>
<dbReference type="PRINTS" id="PR00328">
    <property type="entry name" value="SAR1GTPBP"/>
</dbReference>
<dbReference type="NCBIfam" id="TIGR00231">
    <property type="entry name" value="small_GTP"/>
    <property type="match status" value="1"/>
</dbReference>
<dbReference type="CDD" id="cd00882">
    <property type="entry name" value="Ras_like_GTPase"/>
    <property type="match status" value="1"/>
</dbReference>
<comment type="caution">
    <text evidence="3">The sequence shown here is derived from an EMBL/GenBank/DDBJ whole genome shotgun (WGS) entry which is preliminary data.</text>
</comment>
<dbReference type="PANTHER" id="PTHR42708:SF1">
    <property type="entry name" value="GLIDING MOTILITY PROTEIN MGLA"/>
    <property type="match status" value="1"/>
</dbReference>
<dbReference type="SUPFAM" id="SSF52540">
    <property type="entry name" value="P-loop containing nucleoside triphosphate hydrolases"/>
    <property type="match status" value="1"/>
</dbReference>
<protein>
    <submittedName>
        <fullName evidence="3">GTP-binding protein</fullName>
    </submittedName>
</protein>
<dbReference type="Gene3D" id="3.40.50.300">
    <property type="entry name" value="P-loop containing nucleotide triphosphate hydrolases"/>
    <property type="match status" value="2"/>
</dbReference>
<dbReference type="Proteomes" id="UP000292580">
    <property type="component" value="Unassembled WGS sequence"/>
</dbReference>
<dbReference type="GO" id="GO:0005525">
    <property type="term" value="F:GTP binding"/>
    <property type="evidence" value="ECO:0007669"/>
    <property type="project" value="UniProtKB-KW"/>
</dbReference>
<dbReference type="InterPro" id="IPR006689">
    <property type="entry name" value="Small_GTPase_ARF/SAR"/>
</dbReference>
<evidence type="ECO:0000256" key="2">
    <source>
        <dbReference type="ARBA" id="ARBA00023134"/>
    </source>
</evidence>
<keyword evidence="1" id="KW-0547">Nucleotide-binding</keyword>
<sequence>MIYTGVEALDEMLGGGVPKGRSVFISLEPGVDGQGFMFSALKSACAMGKRCLVIAPFTTREAFLSDLAATPYRLDAIDRLRFLDSSDYDEIDARAVDEDAWRSSFDARIDRCCSEGGFDAVFIYCNRICDEIGTEETLKLFLSRCRGKKVNLFVEYLNLYDDDHLDDLIAAAPFDLSLSIGEGYGNLLFINHFRIHHAAWTPLPSRQIPFVVRDDGSLSPQIPKIVVTGPVDAGKTTFIQTASETWVSSDRLGMSGSPTTVAMDFGHPLVTCRGFEITLVGTPGQEHFGPIIAHLLTNATGVIFVVDGRCPDDLGRARQILNLVRAKSIPFVMAANKRDLPGMMSEDTIRRLLSLPPDAPVIPISALRREDTMAVIDRLIRLITREPLSE</sequence>
<accession>A0A483CSH8</accession>
<evidence type="ECO:0000256" key="1">
    <source>
        <dbReference type="ARBA" id="ARBA00022741"/>
    </source>
</evidence>
<dbReference type="AlphaFoldDB" id="A0A483CSH8"/>
<evidence type="ECO:0000313" key="3">
    <source>
        <dbReference type="EMBL" id="TAJ43404.1"/>
    </source>
</evidence>
<dbReference type="InterPro" id="IPR005225">
    <property type="entry name" value="Small_GTP-bd"/>
</dbReference>
<keyword evidence="4" id="KW-1185">Reference proteome</keyword>